<reference evidence="2" key="1">
    <citation type="submission" date="2018-12" db="EMBL/GenBank/DDBJ databases">
        <title>The complete genome of Metarhizium rileyi, a key fungal pathogen of Lepidoptera.</title>
        <authorList>
            <person name="Binneck E."/>
            <person name="Lastra C.C.L."/>
            <person name="Sosa-Gomez D.R."/>
        </authorList>
    </citation>
    <scope>NUCLEOTIDE SEQUENCE [LARGE SCALE GENOMIC DNA]</scope>
    <source>
        <strain evidence="2">Cep018-CH2</strain>
    </source>
</reference>
<gene>
    <name evidence="1" type="ORF">ED733_000648</name>
</gene>
<dbReference type="EMBL" id="SBHS01000002">
    <property type="protein sequence ID" value="TWU77804.1"/>
    <property type="molecule type" value="Genomic_DNA"/>
</dbReference>
<accession>A0A5C6GKE4</accession>
<dbReference type="Proteomes" id="UP000317257">
    <property type="component" value="Unassembled WGS sequence"/>
</dbReference>
<sequence length="123" mass="13430">MSSGSLSHLVQIPTALPLAIPRTFSRRTPPEADCQFYIHDDFSLAAKVSADSPSAPAIYTVNSFGSPGDKGGDKTIRGSWFGLLDRGPMELHDQLVSAMRQRSMECGDELRCGNSLFSVWLVR</sequence>
<dbReference type="AlphaFoldDB" id="A0A5C6GKE4"/>
<organism evidence="1 2">
    <name type="scientific">Metarhizium rileyi (strain RCEF 4871)</name>
    <name type="common">Nomuraea rileyi</name>
    <dbReference type="NCBI Taxonomy" id="1649241"/>
    <lineage>
        <taxon>Eukaryota</taxon>
        <taxon>Fungi</taxon>
        <taxon>Dikarya</taxon>
        <taxon>Ascomycota</taxon>
        <taxon>Pezizomycotina</taxon>
        <taxon>Sordariomycetes</taxon>
        <taxon>Hypocreomycetidae</taxon>
        <taxon>Hypocreales</taxon>
        <taxon>Clavicipitaceae</taxon>
        <taxon>Metarhizium</taxon>
    </lineage>
</organism>
<name>A0A5C6GKE4_METRR</name>
<protein>
    <submittedName>
        <fullName evidence="1">Uncharacterized protein</fullName>
    </submittedName>
</protein>
<evidence type="ECO:0000313" key="2">
    <source>
        <dbReference type="Proteomes" id="UP000317257"/>
    </source>
</evidence>
<comment type="caution">
    <text evidence="1">The sequence shown here is derived from an EMBL/GenBank/DDBJ whole genome shotgun (WGS) entry which is preliminary data.</text>
</comment>
<evidence type="ECO:0000313" key="1">
    <source>
        <dbReference type="EMBL" id="TWU77804.1"/>
    </source>
</evidence>
<proteinExistence type="predicted"/>